<sequence length="108" mass="12242">MKVLVCLVLVVCVGVAEVSILHCDLDPNQLEKYAVCMRERLSNTFLERLAECMKKYYPDMTDAGMLADACTPSKDAVHMELCMRPVLLAEKEAYRQITEECFISVNFS</sequence>
<dbReference type="GeneID" id="111086032"/>
<evidence type="ECO:0000313" key="3">
    <source>
        <dbReference type="RefSeq" id="XP_022243043.1"/>
    </source>
</evidence>
<reference evidence="3" key="1">
    <citation type="submission" date="2025-08" db="UniProtKB">
        <authorList>
            <consortium name="RefSeq"/>
        </authorList>
    </citation>
    <scope>IDENTIFICATION</scope>
    <source>
        <tissue evidence="3">Muscle</tissue>
    </source>
</reference>
<gene>
    <name evidence="3" type="primary">LOC111086032</name>
</gene>
<dbReference type="RefSeq" id="XP_022243043.1">
    <property type="nucleotide sequence ID" value="XM_022387335.1"/>
</dbReference>
<organism evidence="2 3">
    <name type="scientific">Limulus polyphemus</name>
    <name type="common">Atlantic horseshoe crab</name>
    <dbReference type="NCBI Taxonomy" id="6850"/>
    <lineage>
        <taxon>Eukaryota</taxon>
        <taxon>Metazoa</taxon>
        <taxon>Ecdysozoa</taxon>
        <taxon>Arthropoda</taxon>
        <taxon>Chelicerata</taxon>
        <taxon>Merostomata</taxon>
        <taxon>Xiphosura</taxon>
        <taxon>Limulidae</taxon>
        <taxon>Limulus</taxon>
    </lineage>
</organism>
<evidence type="ECO:0000256" key="1">
    <source>
        <dbReference type="SAM" id="SignalP"/>
    </source>
</evidence>
<feature type="signal peptide" evidence="1">
    <location>
        <begin position="1"/>
        <end position="18"/>
    </location>
</feature>
<keyword evidence="2" id="KW-1185">Reference proteome</keyword>
<name>A0ABM1SHD8_LIMPO</name>
<dbReference type="Proteomes" id="UP000694941">
    <property type="component" value="Unplaced"/>
</dbReference>
<accession>A0ABM1SHD8</accession>
<proteinExistence type="predicted"/>
<keyword evidence="1" id="KW-0732">Signal</keyword>
<evidence type="ECO:0000313" key="2">
    <source>
        <dbReference type="Proteomes" id="UP000694941"/>
    </source>
</evidence>
<feature type="chain" id="PRO_5046805105" evidence="1">
    <location>
        <begin position="19"/>
        <end position="108"/>
    </location>
</feature>
<protein>
    <submittedName>
        <fullName evidence="3">Uncharacterized protein LOC111086032 isoform X1</fullName>
    </submittedName>
</protein>